<comment type="similarity">
    <text evidence="1">Belongs to the BtpA family.</text>
</comment>
<proteinExistence type="inferred from homology"/>
<dbReference type="Pfam" id="PF03437">
    <property type="entry name" value="BtpA"/>
    <property type="match status" value="1"/>
</dbReference>
<dbReference type="InterPro" id="IPR005137">
    <property type="entry name" value="BtpA"/>
</dbReference>
<dbReference type="EMBL" id="CADCWM010000502">
    <property type="protein sequence ID" value="CAA9564618.1"/>
    <property type="molecule type" value="Genomic_DNA"/>
</dbReference>
<organism evidence="2">
    <name type="scientific">uncultured Thermomicrobiales bacterium</name>
    <dbReference type="NCBI Taxonomy" id="1645740"/>
    <lineage>
        <taxon>Bacteria</taxon>
        <taxon>Pseudomonadati</taxon>
        <taxon>Thermomicrobiota</taxon>
        <taxon>Thermomicrobia</taxon>
        <taxon>Thermomicrobiales</taxon>
        <taxon>environmental samples</taxon>
    </lineage>
</organism>
<protein>
    <submittedName>
        <fullName evidence="2">Photosystem I assembly BtpA</fullName>
    </submittedName>
</protein>
<reference evidence="2" key="1">
    <citation type="submission" date="2020-02" db="EMBL/GenBank/DDBJ databases">
        <authorList>
            <person name="Meier V. D."/>
        </authorList>
    </citation>
    <scope>NUCLEOTIDE SEQUENCE</scope>
    <source>
        <strain evidence="2">AVDCRST_MAG88</strain>
    </source>
</reference>
<dbReference type="SUPFAM" id="SSF51366">
    <property type="entry name" value="Ribulose-phoshate binding barrel"/>
    <property type="match status" value="1"/>
</dbReference>
<dbReference type="AlphaFoldDB" id="A0A6J4UZ71"/>
<evidence type="ECO:0000256" key="1">
    <source>
        <dbReference type="ARBA" id="ARBA00006007"/>
    </source>
</evidence>
<evidence type="ECO:0000313" key="2">
    <source>
        <dbReference type="EMBL" id="CAA9564618.1"/>
    </source>
</evidence>
<dbReference type="PIRSF" id="PIRSF005956">
    <property type="entry name" value="BtpA"/>
    <property type="match status" value="1"/>
</dbReference>
<dbReference type="NCBIfam" id="TIGR00259">
    <property type="entry name" value="thylakoid_BtpA"/>
    <property type="match status" value="1"/>
</dbReference>
<dbReference type="PANTHER" id="PTHR21381">
    <property type="entry name" value="ZGC:162297"/>
    <property type="match status" value="1"/>
</dbReference>
<dbReference type="PANTHER" id="PTHR21381:SF3">
    <property type="entry name" value="SGC REGION PROTEIN SGCQ-RELATED"/>
    <property type="match status" value="1"/>
</dbReference>
<name>A0A6J4UZ71_9BACT</name>
<dbReference type="InterPro" id="IPR011060">
    <property type="entry name" value="RibuloseP-bd_barrel"/>
</dbReference>
<gene>
    <name evidence="2" type="ORF">AVDCRST_MAG88-1784</name>
</gene>
<accession>A0A6J4UZ71</accession>
<sequence length="267" mass="27509">MTWLAQTFGVAKPVIGMIHLPPLPGTALYDDAAGVRGIVERARRDADALQGGGIDAVLFGNEGDRPYRTRVGPETVATMAAAVAAVAPDLTVPFGVDVLWDPRATLAVAKATGAGFAREVFTGLFGGDLGLWDTAAGDLFQYRRAIDAGGVRLLFTINAEFAAPVAPRPLAAVARSVAFSSLPDALCVSGPLTGVASSLEELRAAKGAAGATPVFANTGVRRETVAEVLTIADGCIVGTALKVDGVTWNAVDPARVRELMDAARAAR</sequence>